<evidence type="ECO:0000313" key="2">
    <source>
        <dbReference type="Proteomes" id="UP000594014"/>
    </source>
</evidence>
<name>A0ACD1AFU6_9FIRM</name>
<reference evidence="1" key="1">
    <citation type="submission" date="2019-08" db="EMBL/GenBank/DDBJ databases">
        <title>Genome sequence of Clostridiales bacterium MT110.</title>
        <authorList>
            <person name="Cao J."/>
        </authorList>
    </citation>
    <scope>NUCLEOTIDE SEQUENCE</scope>
    <source>
        <strain evidence="1">MT110</strain>
    </source>
</reference>
<sequence length="562" mass="63732">MKRTITSRILILLMIQIILPLIQIIPVFADDPAEAVLYERVIAHGGGSYKGYETTNSLEALNHSIRSGYQYIELDMELSSDGKIIMLHDWDRTALHYYGMTFDQKISFHDFLALKVHGEFEVLTFDKLVPILKAHREVRIITDTKGDNLKLLQTIASKYPEVTNQIITQIYDYDQWDGAKELGFDTIIFTLYTMDEIDTKRLSSFVKEKDIYAVAMPDYVAEKGYCTALAKEGIRVYVHPVSVYEDAMLYLKQGAWGVYSGTLLPEEFEGAERDYYLAVSENGRLRKLTDERIKGLESIVIYGLKAGETGTFYLNDSPVAASATDLLALSEGKHKLIVEIRHGKANLQNYRAGQTTGNPAESEIKLEYLLWKDSEGLRILHKKYEYRLESIKSGKDFDSIVAKSDLTDELREVMEQSLIAKKGEYLFYFQGKADTFMNGDEILPVQQNRSGNLLLPLSTAVKRLGAASVSMDNRKDISIVLGETRNLIMADTNLVRNGPWITRLNQPVVLYMNKAMAGGEFYQHIAGVTYFEEGDLILLIPGEIHPDKRSRNQMVQTAEKLF</sequence>
<dbReference type="Proteomes" id="UP000594014">
    <property type="component" value="Chromosome"/>
</dbReference>
<organism evidence="1 2">
    <name type="scientific">Anoxybacterium hadale</name>
    <dbReference type="NCBI Taxonomy" id="3408580"/>
    <lineage>
        <taxon>Bacteria</taxon>
        <taxon>Bacillati</taxon>
        <taxon>Bacillota</taxon>
        <taxon>Clostridia</taxon>
        <taxon>Peptostreptococcales</taxon>
        <taxon>Anaerovoracaceae</taxon>
        <taxon>Anoxybacterium</taxon>
    </lineage>
</organism>
<keyword evidence="2" id="KW-1185">Reference proteome</keyword>
<evidence type="ECO:0000313" key="1">
    <source>
        <dbReference type="EMBL" id="QOX65378.1"/>
    </source>
</evidence>
<accession>A0ACD1AFU6</accession>
<dbReference type="EMBL" id="CP042469">
    <property type="protein sequence ID" value="QOX65378.1"/>
    <property type="molecule type" value="Genomic_DNA"/>
</dbReference>
<gene>
    <name evidence="1" type="ORF">FRZ06_19470</name>
</gene>
<proteinExistence type="predicted"/>
<protein>
    <submittedName>
        <fullName evidence="1">Uncharacterized protein</fullName>
    </submittedName>
</protein>